<dbReference type="OrthoDB" id="9091577at2"/>
<sequence length="153" mass="16814">MAQAGVSEQGPEWLLRRNCSITPGQLGGVFVALAVLSLLVAVFFWFMGATLVLAFTAIELMALATAFLVYARHATDRECIRITGGQLVVEQELAGQTRRCEFARHAVRIEPRRDGDRLVELRGGGQVVKIGRFLRSELRPALAAEIRRALHSG</sequence>
<keyword evidence="4" id="KW-1185">Reference proteome</keyword>
<keyword evidence="1" id="KW-1133">Transmembrane helix</keyword>
<keyword evidence="1" id="KW-0472">Membrane</keyword>
<evidence type="ECO:0008006" key="6">
    <source>
        <dbReference type="Google" id="ProtNLM"/>
    </source>
</evidence>
<dbReference type="Proteomes" id="UP000185680">
    <property type="component" value="Chromosome"/>
</dbReference>
<organism evidence="2 5">
    <name type="scientific">Hydrogenophaga crassostreae</name>
    <dbReference type="NCBI Taxonomy" id="1763535"/>
    <lineage>
        <taxon>Bacteria</taxon>
        <taxon>Pseudomonadati</taxon>
        <taxon>Pseudomonadota</taxon>
        <taxon>Betaproteobacteria</taxon>
        <taxon>Burkholderiales</taxon>
        <taxon>Comamonadaceae</taxon>
        <taxon>Hydrogenophaga</taxon>
    </lineage>
</organism>
<evidence type="ECO:0000313" key="4">
    <source>
        <dbReference type="Proteomes" id="UP000185657"/>
    </source>
</evidence>
<feature type="transmembrane region" description="Helical" evidence="1">
    <location>
        <begin position="52"/>
        <end position="71"/>
    </location>
</feature>
<dbReference type="Proteomes" id="UP000185657">
    <property type="component" value="Unassembled WGS sequence"/>
</dbReference>
<dbReference type="STRING" id="1763535.LPB072_19115"/>
<reference evidence="3 4" key="1">
    <citation type="submission" date="2016-02" db="EMBL/GenBank/DDBJ databases">
        <title>Draft genome sequence of Hydrogenophaga sp. LPB0072.</title>
        <authorList>
            <person name="Shin S.-K."/>
            <person name="Yi H."/>
        </authorList>
    </citation>
    <scope>NUCLEOTIDE SEQUENCE [LARGE SCALE GENOMIC DNA]</scope>
    <source>
        <strain evidence="3 4">LPB0072</strain>
    </source>
</reference>
<protein>
    <recommendedName>
        <fullName evidence="6">DUF2244 domain-containing protein</fullName>
    </recommendedName>
</protein>
<gene>
    <name evidence="2" type="ORF">LPB072_19115</name>
    <name evidence="3" type="ORF">LPB72_05435</name>
</gene>
<evidence type="ECO:0000256" key="1">
    <source>
        <dbReference type="SAM" id="Phobius"/>
    </source>
</evidence>
<feature type="transmembrane region" description="Helical" evidence="1">
    <location>
        <begin position="26"/>
        <end position="46"/>
    </location>
</feature>
<evidence type="ECO:0000313" key="3">
    <source>
        <dbReference type="EMBL" id="OAD43283.1"/>
    </source>
</evidence>
<proteinExistence type="predicted"/>
<evidence type="ECO:0000313" key="2">
    <source>
        <dbReference type="EMBL" id="AOW14620.1"/>
    </source>
</evidence>
<dbReference type="Pfam" id="PF10003">
    <property type="entry name" value="DUF2244"/>
    <property type="match status" value="1"/>
</dbReference>
<dbReference type="KEGG" id="hyl:LPB072_19115"/>
<reference evidence="2 5" key="2">
    <citation type="submission" date="2016-10" db="EMBL/GenBank/DDBJ databases">
        <title>Hydorgenophaga sp. LPB0072 isolated from gastropod.</title>
        <authorList>
            <person name="Kim E."/>
            <person name="Yi H."/>
        </authorList>
    </citation>
    <scope>NUCLEOTIDE SEQUENCE [LARGE SCALE GENOMIC DNA]</scope>
    <source>
        <strain evidence="2 5">LPB0072</strain>
    </source>
</reference>
<dbReference type="AlphaFoldDB" id="A0A167IPD4"/>
<dbReference type="EMBL" id="LVWD01000004">
    <property type="protein sequence ID" value="OAD43283.1"/>
    <property type="molecule type" value="Genomic_DNA"/>
</dbReference>
<evidence type="ECO:0000313" key="5">
    <source>
        <dbReference type="Proteomes" id="UP000185680"/>
    </source>
</evidence>
<dbReference type="EMBL" id="CP017476">
    <property type="protein sequence ID" value="AOW14620.1"/>
    <property type="molecule type" value="Genomic_DNA"/>
</dbReference>
<accession>A0A167IPD4</accession>
<dbReference type="InterPro" id="IPR019253">
    <property type="entry name" value="DUF2244_TM"/>
</dbReference>
<keyword evidence="1" id="KW-0812">Transmembrane</keyword>
<name>A0A167IPD4_9BURK</name>